<comment type="caution">
    <text evidence="2">The sequence shown here is derived from an EMBL/GenBank/DDBJ whole genome shotgun (WGS) entry which is preliminary data.</text>
</comment>
<reference evidence="2 3" key="1">
    <citation type="submission" date="2014-01" db="EMBL/GenBank/DDBJ databases">
        <title>Comparative genomics of Petrotoga.</title>
        <authorList>
            <person name="Chow K."/>
            <person name="Charchuk R."/>
            <person name="Nesbo C.L."/>
        </authorList>
    </citation>
    <scope>NUCLEOTIDE SEQUENCE [LARGE SCALE GENOMIC DNA]</scope>
    <source>
        <strain evidence="2 3">DSM 16923</strain>
    </source>
</reference>
<dbReference type="InterPro" id="IPR017853">
    <property type="entry name" value="GH"/>
</dbReference>
<gene>
    <name evidence="2" type="ORF">AA81_13300</name>
</gene>
<dbReference type="EMBL" id="JALY01000319">
    <property type="protein sequence ID" value="POZ89590.1"/>
    <property type="molecule type" value="Genomic_DNA"/>
</dbReference>
<proteinExistence type="predicted"/>
<dbReference type="InterPro" id="IPR036962">
    <property type="entry name" value="Glyco_hydro_3_N_sf"/>
</dbReference>
<dbReference type="AlphaFoldDB" id="A0A2S5E8U3"/>
<dbReference type="Gene3D" id="3.20.20.300">
    <property type="entry name" value="Glycoside hydrolase, family 3, N-terminal domain"/>
    <property type="match status" value="1"/>
</dbReference>
<keyword evidence="1" id="KW-0378">Hydrolase</keyword>
<organism evidence="2 3">
    <name type="scientific">Petrotoga halophila DSM 16923</name>
    <dbReference type="NCBI Taxonomy" id="1122953"/>
    <lineage>
        <taxon>Bacteria</taxon>
        <taxon>Thermotogati</taxon>
        <taxon>Thermotogota</taxon>
        <taxon>Thermotogae</taxon>
        <taxon>Petrotogales</taxon>
        <taxon>Petrotogaceae</taxon>
        <taxon>Petrotoga</taxon>
    </lineage>
</organism>
<dbReference type="Proteomes" id="UP000236950">
    <property type="component" value="Unassembled WGS sequence"/>
</dbReference>
<dbReference type="SUPFAM" id="SSF51445">
    <property type="entry name" value="(Trans)glycosidases"/>
    <property type="match status" value="1"/>
</dbReference>
<protein>
    <submittedName>
        <fullName evidence="2">Uncharacterized protein</fullName>
    </submittedName>
</protein>
<evidence type="ECO:0000313" key="2">
    <source>
        <dbReference type="EMBL" id="POZ89590.1"/>
    </source>
</evidence>
<evidence type="ECO:0000256" key="1">
    <source>
        <dbReference type="ARBA" id="ARBA00022801"/>
    </source>
</evidence>
<name>A0A2S5E8U3_9BACT</name>
<dbReference type="GO" id="GO:0004553">
    <property type="term" value="F:hydrolase activity, hydrolyzing O-glycosyl compounds"/>
    <property type="evidence" value="ECO:0007669"/>
    <property type="project" value="InterPro"/>
</dbReference>
<evidence type="ECO:0000313" key="3">
    <source>
        <dbReference type="Proteomes" id="UP000236950"/>
    </source>
</evidence>
<sequence length="77" mass="8636">MGGVANFYLVQEAVIKSLNAGMDLVSICHSFETQSKAKNAVVSEYKNNDNFRKKINSSLERIQSLMKISVDLKVKKQ</sequence>
<keyword evidence="3" id="KW-1185">Reference proteome</keyword>
<dbReference type="GO" id="GO:0005975">
    <property type="term" value="P:carbohydrate metabolic process"/>
    <property type="evidence" value="ECO:0007669"/>
    <property type="project" value="InterPro"/>
</dbReference>
<accession>A0A2S5E8U3</accession>